<dbReference type="PROSITE" id="PS00455">
    <property type="entry name" value="AMP_BINDING"/>
    <property type="match status" value="1"/>
</dbReference>
<dbReference type="InterPro" id="IPR000873">
    <property type="entry name" value="AMP-dep_synth/lig_dom"/>
</dbReference>
<feature type="domain" description="AMP-binding enzyme C-terminal" evidence="2">
    <location>
        <begin position="280"/>
        <end position="353"/>
    </location>
</feature>
<protein>
    <submittedName>
        <fullName evidence="3">O-succinylbenzoate--CoA ligase</fullName>
        <ecNumber evidence="3">6.2.1.26</ecNumber>
    </submittedName>
</protein>
<reference evidence="3" key="1">
    <citation type="submission" date="2022-08" db="EMBL/GenBank/DDBJ databases">
        <authorList>
            <person name="Tistechok S."/>
            <person name="Samborskyy M."/>
            <person name="Roman I."/>
        </authorList>
    </citation>
    <scope>NUCLEOTIDE SEQUENCE</scope>
    <source>
        <strain evidence="3">DSM 103496</strain>
    </source>
</reference>
<comment type="caution">
    <text evidence="3">The sequence shown here is derived from an EMBL/GenBank/DDBJ whole genome shotgun (WGS) entry which is preliminary data.</text>
</comment>
<dbReference type="Proteomes" id="UP001141259">
    <property type="component" value="Unassembled WGS sequence"/>
</dbReference>
<evidence type="ECO:0000313" key="4">
    <source>
        <dbReference type="Proteomes" id="UP001141259"/>
    </source>
</evidence>
<keyword evidence="3" id="KW-0436">Ligase</keyword>
<gene>
    <name evidence="3" type="primary">menE</name>
    <name evidence="3" type="ORF">NZH93_46635</name>
</gene>
<dbReference type="Gene3D" id="3.30.300.30">
    <property type="match status" value="1"/>
</dbReference>
<evidence type="ECO:0000313" key="3">
    <source>
        <dbReference type="EMBL" id="MCS7484355.1"/>
    </source>
</evidence>
<dbReference type="PANTHER" id="PTHR43767">
    <property type="entry name" value="LONG-CHAIN-FATTY-ACID--COA LIGASE"/>
    <property type="match status" value="1"/>
</dbReference>
<dbReference type="PANTHER" id="PTHR43767:SF1">
    <property type="entry name" value="NONRIBOSOMAL PEPTIDE SYNTHASE PES1 (EUROFUNG)-RELATED"/>
    <property type="match status" value="1"/>
</dbReference>
<organism evidence="3 4">
    <name type="scientific">Umezawaea endophytica</name>
    <dbReference type="NCBI Taxonomy" id="1654476"/>
    <lineage>
        <taxon>Bacteria</taxon>
        <taxon>Bacillati</taxon>
        <taxon>Actinomycetota</taxon>
        <taxon>Actinomycetes</taxon>
        <taxon>Pseudonocardiales</taxon>
        <taxon>Pseudonocardiaceae</taxon>
        <taxon>Umezawaea</taxon>
    </lineage>
</organism>
<dbReference type="NCBIfam" id="NF005877">
    <property type="entry name" value="PRK07824.1"/>
    <property type="match status" value="1"/>
</dbReference>
<dbReference type="InterPro" id="IPR045851">
    <property type="entry name" value="AMP-bd_C_sf"/>
</dbReference>
<accession>A0A9X2VX95</accession>
<dbReference type="EMBL" id="JANYMP010000045">
    <property type="protein sequence ID" value="MCS7484355.1"/>
    <property type="molecule type" value="Genomic_DNA"/>
</dbReference>
<dbReference type="Pfam" id="PF13193">
    <property type="entry name" value="AMP-binding_C"/>
    <property type="match status" value="1"/>
</dbReference>
<dbReference type="InterPro" id="IPR042099">
    <property type="entry name" value="ANL_N_sf"/>
</dbReference>
<feature type="domain" description="AMP-dependent synthetase/ligase" evidence="1">
    <location>
        <begin position="44"/>
        <end position="234"/>
    </location>
</feature>
<dbReference type="Gene3D" id="3.40.50.12780">
    <property type="entry name" value="N-terminal domain of ligase-like"/>
    <property type="match status" value="1"/>
</dbReference>
<dbReference type="InterPro" id="IPR025110">
    <property type="entry name" value="AMP-bd_C"/>
</dbReference>
<dbReference type="EC" id="6.2.1.26" evidence="3"/>
<proteinExistence type="predicted"/>
<dbReference type="RefSeq" id="WP_259629806.1">
    <property type="nucleotide sequence ID" value="NZ_JANYMP010000045.1"/>
</dbReference>
<evidence type="ECO:0000259" key="1">
    <source>
        <dbReference type="Pfam" id="PF00501"/>
    </source>
</evidence>
<dbReference type="Pfam" id="PF00501">
    <property type="entry name" value="AMP-binding"/>
    <property type="match status" value="1"/>
</dbReference>
<dbReference type="AlphaFoldDB" id="A0A9X2VX95"/>
<evidence type="ECO:0000259" key="2">
    <source>
        <dbReference type="Pfam" id="PF13193"/>
    </source>
</evidence>
<sequence length="364" mass="37378">MVEAVPVSFEALELLPPLRAALDGTGPAVAPVPFGQVVAPVPLEGWEREAALVITTSGSTGVPKSVLLSASALRASAEATHARLGGPGRWLLALPATHIAGVQVLVRSLVAGTAPAVLDLAPGFRVERFAEVARPLLATAGPHYTALVPTQLARLLADDMSVVKEFDAVLLGGAATPRPLLEAALAAGVRVVTTYGMSETAGGCVYDGVPLDGVEVRLVDGRIEVAGPTLALGYRGERFGDGWFRTGDLGRFGVDGAVEVLGRADDVIVTGGEKVPPVLVERALAGVPGVREVCVVGVPDVEWGQVVVAAVVVAGEAPSEEVLRDVVRAAVGRAAVPKRVLFLPELPTRGPGKVDRAAVARSFG</sequence>
<keyword evidence="4" id="KW-1185">Reference proteome</keyword>
<dbReference type="GO" id="GO:0008756">
    <property type="term" value="F:o-succinylbenzoate-CoA ligase activity"/>
    <property type="evidence" value="ECO:0007669"/>
    <property type="project" value="UniProtKB-EC"/>
</dbReference>
<name>A0A9X2VX95_9PSEU</name>
<dbReference type="SUPFAM" id="SSF56801">
    <property type="entry name" value="Acetyl-CoA synthetase-like"/>
    <property type="match status" value="1"/>
</dbReference>
<dbReference type="InterPro" id="IPR050237">
    <property type="entry name" value="ATP-dep_AMP-bd_enzyme"/>
</dbReference>
<dbReference type="InterPro" id="IPR020845">
    <property type="entry name" value="AMP-binding_CS"/>
</dbReference>